<feature type="transmembrane region" description="Helical" evidence="12">
    <location>
        <begin position="20"/>
        <end position="40"/>
    </location>
</feature>
<evidence type="ECO:0000256" key="2">
    <source>
        <dbReference type="ARBA" id="ARBA00004141"/>
    </source>
</evidence>
<evidence type="ECO:0000256" key="9">
    <source>
        <dbReference type="ARBA" id="ARBA00022989"/>
    </source>
</evidence>
<evidence type="ECO:0000256" key="10">
    <source>
        <dbReference type="ARBA" id="ARBA00023012"/>
    </source>
</evidence>
<dbReference type="InterPro" id="IPR036097">
    <property type="entry name" value="HisK_dim/P_sf"/>
</dbReference>
<keyword evidence="16" id="KW-1185">Reference proteome</keyword>
<evidence type="ECO:0000256" key="7">
    <source>
        <dbReference type="ARBA" id="ARBA00022692"/>
    </source>
</evidence>
<dbReference type="SMART" id="SM00388">
    <property type="entry name" value="HisKA"/>
    <property type="match status" value="1"/>
</dbReference>
<accession>A0ABS3U8P1</accession>
<evidence type="ECO:0000313" key="15">
    <source>
        <dbReference type="EMBL" id="MBO3735144.1"/>
    </source>
</evidence>
<evidence type="ECO:0000259" key="14">
    <source>
        <dbReference type="PROSITE" id="PS50885"/>
    </source>
</evidence>
<dbReference type="SUPFAM" id="SSF47384">
    <property type="entry name" value="Homodimeric domain of signal transducing histidine kinase"/>
    <property type="match status" value="1"/>
</dbReference>
<dbReference type="InterPro" id="IPR050428">
    <property type="entry name" value="TCS_sensor_his_kinase"/>
</dbReference>
<dbReference type="InterPro" id="IPR003660">
    <property type="entry name" value="HAMP_dom"/>
</dbReference>
<sequence>MKARQVGRIRLTLRARLTLVYGGLFIAGGALLLALTYSMVQQAIPDGDQIFQGFKQSGEEVPLPDEDPLVQSQNLRIFATGKLWQEALDTLRNQGIQALAVVGMGTFGLGWVVAGRMLRPLQRITDTAAQIAESPAADKGLHQRIKVSGPRDELRDLAETFNRMLERLDHSFDGQRAFVSNASHELRTPLTVTRALLEVAVHRKDASADVRLLGETLLEVNARHERLIEGLLLLMRSDRELAERSYMDLADVAEHVAAQTPAGGVAVTADCEEAPTRGEPVLLERLAQNLVENAIRYNTAADGWVRVTTRRDGDTAVLEVANSGPVVPAFEVEGLFEPFRRLGTERLATASKGAGLGLSIVRAVATAHAGHATAAARPEGGLTVTVTLPAAPD</sequence>
<keyword evidence="6" id="KW-0808">Transferase</keyword>
<feature type="domain" description="HAMP" evidence="14">
    <location>
        <begin position="115"/>
        <end position="173"/>
    </location>
</feature>
<dbReference type="SUPFAM" id="SSF158472">
    <property type="entry name" value="HAMP domain-like"/>
    <property type="match status" value="1"/>
</dbReference>
<evidence type="ECO:0000256" key="1">
    <source>
        <dbReference type="ARBA" id="ARBA00000085"/>
    </source>
</evidence>
<dbReference type="InterPro" id="IPR004358">
    <property type="entry name" value="Sig_transdc_His_kin-like_C"/>
</dbReference>
<dbReference type="Pfam" id="PF00512">
    <property type="entry name" value="HisKA"/>
    <property type="match status" value="1"/>
</dbReference>
<dbReference type="GO" id="GO:0016301">
    <property type="term" value="F:kinase activity"/>
    <property type="evidence" value="ECO:0007669"/>
    <property type="project" value="UniProtKB-KW"/>
</dbReference>
<keyword evidence="8 15" id="KW-0418">Kinase</keyword>
<proteinExistence type="predicted"/>
<keyword evidence="9 12" id="KW-1133">Transmembrane helix</keyword>
<dbReference type="Gene3D" id="3.30.565.10">
    <property type="entry name" value="Histidine kinase-like ATPase, C-terminal domain"/>
    <property type="match status" value="1"/>
</dbReference>
<evidence type="ECO:0000256" key="11">
    <source>
        <dbReference type="ARBA" id="ARBA00023136"/>
    </source>
</evidence>
<dbReference type="Pfam" id="PF00672">
    <property type="entry name" value="HAMP"/>
    <property type="match status" value="1"/>
</dbReference>
<keyword evidence="7 12" id="KW-0812">Transmembrane</keyword>
<dbReference type="SMART" id="SM00304">
    <property type="entry name" value="HAMP"/>
    <property type="match status" value="1"/>
</dbReference>
<keyword evidence="5" id="KW-0597">Phosphoprotein</keyword>
<name>A0ABS3U8P1_9ACTN</name>
<comment type="subcellular location">
    <subcellularLocation>
        <location evidence="3">Cell membrane</location>
    </subcellularLocation>
    <subcellularLocation>
        <location evidence="2">Membrane</location>
        <topology evidence="2">Multi-pass membrane protein</topology>
    </subcellularLocation>
</comment>
<dbReference type="SMART" id="SM00387">
    <property type="entry name" value="HATPase_c"/>
    <property type="match status" value="1"/>
</dbReference>
<dbReference type="CDD" id="cd06225">
    <property type="entry name" value="HAMP"/>
    <property type="match status" value="1"/>
</dbReference>
<dbReference type="PANTHER" id="PTHR45436:SF15">
    <property type="entry name" value="SENSOR HISTIDINE KINASE CUSS"/>
    <property type="match status" value="1"/>
</dbReference>
<dbReference type="EC" id="2.7.13.3" evidence="4"/>
<comment type="catalytic activity">
    <reaction evidence="1">
        <text>ATP + protein L-histidine = ADP + protein N-phospho-L-histidine.</text>
        <dbReference type="EC" id="2.7.13.3"/>
    </reaction>
</comment>
<feature type="transmembrane region" description="Helical" evidence="12">
    <location>
        <begin position="96"/>
        <end position="114"/>
    </location>
</feature>
<dbReference type="Gene3D" id="1.10.287.130">
    <property type="match status" value="1"/>
</dbReference>
<organism evidence="15 16">
    <name type="scientific">Glycomyces niveus</name>
    <dbReference type="NCBI Taxonomy" id="2820287"/>
    <lineage>
        <taxon>Bacteria</taxon>
        <taxon>Bacillati</taxon>
        <taxon>Actinomycetota</taxon>
        <taxon>Actinomycetes</taxon>
        <taxon>Glycomycetales</taxon>
        <taxon>Glycomycetaceae</taxon>
        <taxon>Glycomyces</taxon>
    </lineage>
</organism>
<evidence type="ECO:0000256" key="5">
    <source>
        <dbReference type="ARBA" id="ARBA00022553"/>
    </source>
</evidence>
<dbReference type="EMBL" id="JAGFNP010000013">
    <property type="protein sequence ID" value="MBO3735144.1"/>
    <property type="molecule type" value="Genomic_DNA"/>
</dbReference>
<dbReference type="InterPro" id="IPR003661">
    <property type="entry name" value="HisK_dim/P_dom"/>
</dbReference>
<comment type="caution">
    <text evidence="15">The sequence shown here is derived from an EMBL/GenBank/DDBJ whole genome shotgun (WGS) entry which is preliminary data.</text>
</comment>
<dbReference type="Proteomes" id="UP000681341">
    <property type="component" value="Unassembled WGS sequence"/>
</dbReference>
<protein>
    <recommendedName>
        <fullName evidence="4">histidine kinase</fullName>
        <ecNumber evidence="4">2.7.13.3</ecNumber>
    </recommendedName>
</protein>
<dbReference type="InterPro" id="IPR003594">
    <property type="entry name" value="HATPase_dom"/>
</dbReference>
<evidence type="ECO:0000256" key="8">
    <source>
        <dbReference type="ARBA" id="ARBA00022777"/>
    </source>
</evidence>
<dbReference type="InterPro" id="IPR036890">
    <property type="entry name" value="HATPase_C_sf"/>
</dbReference>
<evidence type="ECO:0000256" key="3">
    <source>
        <dbReference type="ARBA" id="ARBA00004236"/>
    </source>
</evidence>
<dbReference type="InterPro" id="IPR005467">
    <property type="entry name" value="His_kinase_dom"/>
</dbReference>
<dbReference type="PANTHER" id="PTHR45436">
    <property type="entry name" value="SENSOR HISTIDINE KINASE YKOH"/>
    <property type="match status" value="1"/>
</dbReference>
<dbReference type="PROSITE" id="PS50109">
    <property type="entry name" value="HIS_KIN"/>
    <property type="match status" value="1"/>
</dbReference>
<keyword evidence="10" id="KW-0902">Two-component regulatory system</keyword>
<evidence type="ECO:0000259" key="13">
    <source>
        <dbReference type="PROSITE" id="PS50109"/>
    </source>
</evidence>
<evidence type="ECO:0000256" key="6">
    <source>
        <dbReference type="ARBA" id="ARBA00022679"/>
    </source>
</evidence>
<dbReference type="Pfam" id="PF02518">
    <property type="entry name" value="HATPase_c"/>
    <property type="match status" value="1"/>
</dbReference>
<dbReference type="PROSITE" id="PS50885">
    <property type="entry name" value="HAMP"/>
    <property type="match status" value="1"/>
</dbReference>
<keyword evidence="11 12" id="KW-0472">Membrane</keyword>
<reference evidence="15 16" key="1">
    <citation type="submission" date="2021-03" db="EMBL/GenBank/DDBJ databases">
        <title>Glycomyces sp. nov., a novel actinomycete isolated from soil.</title>
        <authorList>
            <person name="Yang X."/>
            <person name="Xu X."/>
        </authorList>
    </citation>
    <scope>NUCLEOTIDE SEQUENCE [LARGE SCALE GENOMIC DNA]</scope>
    <source>
        <strain evidence="15 16">NEAU-S30</strain>
    </source>
</reference>
<dbReference type="PRINTS" id="PR00344">
    <property type="entry name" value="BCTRLSENSOR"/>
</dbReference>
<dbReference type="SUPFAM" id="SSF55874">
    <property type="entry name" value="ATPase domain of HSP90 chaperone/DNA topoisomerase II/histidine kinase"/>
    <property type="match status" value="1"/>
</dbReference>
<gene>
    <name evidence="15" type="ORF">J5V16_20130</name>
</gene>
<evidence type="ECO:0000256" key="4">
    <source>
        <dbReference type="ARBA" id="ARBA00012438"/>
    </source>
</evidence>
<dbReference type="Gene3D" id="6.10.340.10">
    <property type="match status" value="1"/>
</dbReference>
<dbReference type="CDD" id="cd00082">
    <property type="entry name" value="HisKA"/>
    <property type="match status" value="1"/>
</dbReference>
<evidence type="ECO:0000256" key="12">
    <source>
        <dbReference type="SAM" id="Phobius"/>
    </source>
</evidence>
<feature type="domain" description="Histidine kinase" evidence="13">
    <location>
        <begin position="181"/>
        <end position="392"/>
    </location>
</feature>
<evidence type="ECO:0000313" key="16">
    <source>
        <dbReference type="Proteomes" id="UP000681341"/>
    </source>
</evidence>